<organism evidence="2 3">
    <name type="scientific">Pelobates cultripes</name>
    <name type="common">Western spadefoot toad</name>
    <dbReference type="NCBI Taxonomy" id="61616"/>
    <lineage>
        <taxon>Eukaryota</taxon>
        <taxon>Metazoa</taxon>
        <taxon>Chordata</taxon>
        <taxon>Craniata</taxon>
        <taxon>Vertebrata</taxon>
        <taxon>Euteleostomi</taxon>
        <taxon>Amphibia</taxon>
        <taxon>Batrachia</taxon>
        <taxon>Anura</taxon>
        <taxon>Pelobatoidea</taxon>
        <taxon>Pelobatidae</taxon>
        <taxon>Pelobates</taxon>
    </lineage>
</organism>
<sequence length="82" mass="8500">ANRTSKLQGVKPTHTGETSTPAEVPAVVRECGPTQPHAKIQATDTTSPGQAGEQVQQQPRHVTGEPPGNGALFQTCSSGLQN</sequence>
<reference evidence="2" key="1">
    <citation type="submission" date="2022-03" db="EMBL/GenBank/DDBJ databases">
        <authorList>
            <person name="Alioto T."/>
            <person name="Alioto T."/>
            <person name="Gomez Garrido J."/>
        </authorList>
    </citation>
    <scope>NUCLEOTIDE SEQUENCE</scope>
</reference>
<evidence type="ECO:0000313" key="2">
    <source>
        <dbReference type="EMBL" id="CAH2293628.1"/>
    </source>
</evidence>
<feature type="region of interest" description="Disordered" evidence="1">
    <location>
        <begin position="1"/>
        <end position="82"/>
    </location>
</feature>
<dbReference type="AlphaFoldDB" id="A0AAD1S922"/>
<keyword evidence="3" id="KW-1185">Reference proteome</keyword>
<dbReference type="EMBL" id="OW240916">
    <property type="protein sequence ID" value="CAH2293628.1"/>
    <property type="molecule type" value="Genomic_DNA"/>
</dbReference>
<evidence type="ECO:0000313" key="3">
    <source>
        <dbReference type="Proteomes" id="UP001295444"/>
    </source>
</evidence>
<proteinExistence type="predicted"/>
<feature type="compositionally biased region" description="Polar residues" evidence="1">
    <location>
        <begin position="42"/>
        <end position="60"/>
    </location>
</feature>
<dbReference type="Proteomes" id="UP001295444">
    <property type="component" value="Chromosome 05"/>
</dbReference>
<protein>
    <submittedName>
        <fullName evidence="2">Uncharacterized protein</fullName>
    </submittedName>
</protein>
<feature type="compositionally biased region" description="Polar residues" evidence="1">
    <location>
        <begin position="72"/>
        <end position="82"/>
    </location>
</feature>
<feature type="non-terminal residue" evidence="2">
    <location>
        <position position="1"/>
    </location>
</feature>
<evidence type="ECO:0000256" key="1">
    <source>
        <dbReference type="SAM" id="MobiDB-lite"/>
    </source>
</evidence>
<feature type="non-terminal residue" evidence="2">
    <location>
        <position position="82"/>
    </location>
</feature>
<name>A0AAD1S922_PELCU</name>
<accession>A0AAD1S922</accession>
<gene>
    <name evidence="2" type="ORF">PECUL_23A023698</name>
</gene>